<dbReference type="Proteomes" id="UP000541444">
    <property type="component" value="Unassembled WGS sequence"/>
</dbReference>
<accession>A0A7J7PAG7</accession>
<evidence type="ECO:0000256" key="1">
    <source>
        <dbReference type="SAM" id="MobiDB-lite"/>
    </source>
</evidence>
<organism evidence="2 3">
    <name type="scientific">Kingdonia uniflora</name>
    <dbReference type="NCBI Taxonomy" id="39325"/>
    <lineage>
        <taxon>Eukaryota</taxon>
        <taxon>Viridiplantae</taxon>
        <taxon>Streptophyta</taxon>
        <taxon>Embryophyta</taxon>
        <taxon>Tracheophyta</taxon>
        <taxon>Spermatophyta</taxon>
        <taxon>Magnoliopsida</taxon>
        <taxon>Ranunculales</taxon>
        <taxon>Circaeasteraceae</taxon>
        <taxon>Kingdonia</taxon>
    </lineage>
</organism>
<gene>
    <name evidence="2" type="ORF">GIB67_023469</name>
</gene>
<proteinExistence type="predicted"/>
<keyword evidence="3" id="KW-1185">Reference proteome</keyword>
<dbReference type="EMBL" id="JACGCM010000119">
    <property type="protein sequence ID" value="KAF6176178.1"/>
    <property type="molecule type" value="Genomic_DNA"/>
</dbReference>
<feature type="compositionally biased region" description="Low complexity" evidence="1">
    <location>
        <begin position="76"/>
        <end position="91"/>
    </location>
</feature>
<protein>
    <recommendedName>
        <fullName evidence="4">No apical meristem-associated C-terminal domain-containing protein</fullName>
    </recommendedName>
</protein>
<evidence type="ECO:0000313" key="3">
    <source>
        <dbReference type="Proteomes" id="UP000541444"/>
    </source>
</evidence>
<sequence length="192" mass="22071">MAAEMFLDGERVPRTVSSLKSHWSYMNRACKVYGTCLKNVMQGPISGMQEGNLGDVAKTIYEARDKARNVRMKQISSSSPGMSTPTTPDTPVSFNTDSPVLVMDVKMECPGGFKSDKLKEKNEKKNNLLIERQNILISRLDRMEMKKEEYIAKRDKKKEEYISERDKKKKEREARIMELRERKTKAVVNLEA</sequence>
<evidence type="ECO:0008006" key="4">
    <source>
        <dbReference type="Google" id="ProtNLM"/>
    </source>
</evidence>
<feature type="region of interest" description="Disordered" evidence="1">
    <location>
        <begin position="73"/>
        <end position="94"/>
    </location>
</feature>
<comment type="caution">
    <text evidence="2">The sequence shown here is derived from an EMBL/GenBank/DDBJ whole genome shotgun (WGS) entry which is preliminary data.</text>
</comment>
<reference evidence="2 3" key="1">
    <citation type="journal article" date="2020" name="IScience">
        <title>Genome Sequencing of the Endangered Kingdonia uniflora (Circaeasteraceae, Ranunculales) Reveals Potential Mechanisms of Evolutionary Specialization.</title>
        <authorList>
            <person name="Sun Y."/>
            <person name="Deng T."/>
            <person name="Zhang A."/>
            <person name="Moore M.J."/>
            <person name="Landis J.B."/>
            <person name="Lin N."/>
            <person name="Zhang H."/>
            <person name="Zhang X."/>
            <person name="Huang J."/>
            <person name="Zhang X."/>
            <person name="Sun H."/>
            <person name="Wang H."/>
        </authorList>
    </citation>
    <scope>NUCLEOTIDE SEQUENCE [LARGE SCALE GENOMIC DNA]</scope>
    <source>
        <strain evidence="2">TB1705</strain>
        <tissue evidence="2">Leaf</tissue>
    </source>
</reference>
<name>A0A7J7PAG7_9MAGN</name>
<dbReference type="AlphaFoldDB" id="A0A7J7PAG7"/>
<evidence type="ECO:0000313" key="2">
    <source>
        <dbReference type="EMBL" id="KAF6176178.1"/>
    </source>
</evidence>